<gene>
    <name evidence="7" type="ORF">B7Y86_05445</name>
</gene>
<feature type="transmembrane region" description="Helical" evidence="5">
    <location>
        <begin position="145"/>
        <end position="164"/>
    </location>
</feature>
<keyword evidence="2 5" id="KW-0812">Transmembrane</keyword>
<feature type="transmembrane region" description="Helical" evidence="5">
    <location>
        <begin position="170"/>
        <end position="190"/>
    </location>
</feature>
<dbReference type="CDD" id="cd17319">
    <property type="entry name" value="MFS_ExuT_GudP_like"/>
    <property type="match status" value="1"/>
</dbReference>
<dbReference type="Gene3D" id="1.20.1250.20">
    <property type="entry name" value="MFS general substrate transporter like domains"/>
    <property type="match status" value="2"/>
</dbReference>
<name>A0A258HKS7_9CAUL</name>
<keyword evidence="3 5" id="KW-1133">Transmembrane helix</keyword>
<evidence type="ECO:0000313" key="7">
    <source>
        <dbReference type="EMBL" id="OYX57581.1"/>
    </source>
</evidence>
<dbReference type="EMBL" id="NCEQ01000005">
    <property type="protein sequence ID" value="OYX57581.1"/>
    <property type="molecule type" value="Genomic_DNA"/>
</dbReference>
<dbReference type="AlphaFoldDB" id="A0A258HKS7"/>
<dbReference type="InterPro" id="IPR011701">
    <property type="entry name" value="MFS"/>
</dbReference>
<evidence type="ECO:0000313" key="8">
    <source>
        <dbReference type="Proteomes" id="UP000216147"/>
    </source>
</evidence>
<dbReference type="Proteomes" id="UP000216147">
    <property type="component" value="Unassembled WGS sequence"/>
</dbReference>
<comment type="subcellular location">
    <subcellularLocation>
        <location evidence="1">Membrane</location>
        <topology evidence="1">Multi-pass membrane protein</topology>
    </subcellularLocation>
</comment>
<feature type="transmembrane region" description="Helical" evidence="5">
    <location>
        <begin position="397"/>
        <end position="418"/>
    </location>
</feature>
<dbReference type="InterPro" id="IPR050382">
    <property type="entry name" value="MFS_Na/Anion_cotransporter"/>
</dbReference>
<feature type="domain" description="Major facilitator superfamily (MFS) profile" evidence="6">
    <location>
        <begin position="18"/>
        <end position="423"/>
    </location>
</feature>
<evidence type="ECO:0000256" key="1">
    <source>
        <dbReference type="ARBA" id="ARBA00004141"/>
    </source>
</evidence>
<dbReference type="PANTHER" id="PTHR11662:SF333">
    <property type="entry name" value="D-GALACTONATE TRANSPORTER"/>
    <property type="match status" value="1"/>
</dbReference>
<evidence type="ECO:0000256" key="3">
    <source>
        <dbReference type="ARBA" id="ARBA00022989"/>
    </source>
</evidence>
<evidence type="ECO:0000256" key="2">
    <source>
        <dbReference type="ARBA" id="ARBA00022692"/>
    </source>
</evidence>
<accession>A0A258HKS7</accession>
<evidence type="ECO:0000259" key="6">
    <source>
        <dbReference type="PROSITE" id="PS50850"/>
    </source>
</evidence>
<reference evidence="7 8" key="1">
    <citation type="submission" date="2017-03" db="EMBL/GenBank/DDBJ databases">
        <title>Lifting the veil on microbial sulfur biogeochemistry in mining wastewaters.</title>
        <authorList>
            <person name="Kantor R.S."/>
            <person name="Colenbrander Nelson T."/>
            <person name="Marshall S."/>
            <person name="Bennett D."/>
            <person name="Apte S."/>
            <person name="Camacho D."/>
            <person name="Thomas B.C."/>
            <person name="Warren L.A."/>
            <person name="Banfield J.F."/>
        </authorList>
    </citation>
    <scope>NUCLEOTIDE SEQUENCE [LARGE SCALE GENOMIC DNA]</scope>
    <source>
        <strain evidence="7">32-68-21</strain>
    </source>
</reference>
<feature type="transmembrane region" description="Helical" evidence="5">
    <location>
        <begin position="311"/>
        <end position="329"/>
    </location>
</feature>
<dbReference type="SUPFAM" id="SSF103473">
    <property type="entry name" value="MFS general substrate transporter"/>
    <property type="match status" value="1"/>
</dbReference>
<sequence>MDSAASAAPRRTNARYGVLALIALGTMINYLDRSLLSVAAPSMTAELGIGAATMGILFSVFSWSYAMAQIPGGVLLDRFGVRLTYFWSVTLWSIFTLLQGLATSLGALLGFRFALGAAEAPCFPANSRVLVSWFPQHERARANSVYTVGMYSGIAFLSPVLFWITATMGWRALFIIAGIVGLCFAGIWYLRYREPQETPKANQAELDYITAGGGFAAQGRTPFAWKDVAWLLSKRQILGASIGQFATNATLVFFLTWFPTYLVTERGMPWLKVGWVAVLPFIAASIGVLIGGQLSDRLVKRSGSATFGRKLPIVGGLLLSSTIVLAAFLESDAMVIAVMSIAFFGQGMSNLGWTLISDVAPKRLVGLTAGVFNFCTNLAGIVTPMLIGFIVAATGSFLGGLAFIGVMALIGALSYTFLVGKVERIIEPADRQPAAEGV</sequence>
<feature type="transmembrane region" description="Helical" evidence="5">
    <location>
        <begin position="14"/>
        <end position="31"/>
    </location>
</feature>
<keyword evidence="4 5" id="KW-0472">Membrane</keyword>
<comment type="caution">
    <text evidence="7">The sequence shown here is derived from an EMBL/GenBank/DDBJ whole genome shotgun (WGS) entry which is preliminary data.</text>
</comment>
<evidence type="ECO:0000256" key="4">
    <source>
        <dbReference type="ARBA" id="ARBA00023136"/>
    </source>
</evidence>
<dbReference type="InterPro" id="IPR036259">
    <property type="entry name" value="MFS_trans_sf"/>
</dbReference>
<feature type="transmembrane region" description="Helical" evidence="5">
    <location>
        <begin position="43"/>
        <end position="65"/>
    </location>
</feature>
<feature type="transmembrane region" description="Helical" evidence="5">
    <location>
        <begin position="365"/>
        <end position="391"/>
    </location>
</feature>
<dbReference type="InterPro" id="IPR020846">
    <property type="entry name" value="MFS_dom"/>
</dbReference>
<dbReference type="GO" id="GO:0016020">
    <property type="term" value="C:membrane"/>
    <property type="evidence" value="ECO:0007669"/>
    <property type="project" value="UniProtKB-SubCell"/>
</dbReference>
<protein>
    <submittedName>
        <fullName evidence="7">MFS transporter</fullName>
    </submittedName>
</protein>
<organism evidence="7 8">
    <name type="scientific">Brevundimonas subvibrioides</name>
    <dbReference type="NCBI Taxonomy" id="74313"/>
    <lineage>
        <taxon>Bacteria</taxon>
        <taxon>Pseudomonadati</taxon>
        <taxon>Pseudomonadota</taxon>
        <taxon>Alphaproteobacteria</taxon>
        <taxon>Caulobacterales</taxon>
        <taxon>Caulobacteraceae</taxon>
        <taxon>Brevundimonas</taxon>
    </lineage>
</organism>
<feature type="transmembrane region" description="Helical" evidence="5">
    <location>
        <begin position="270"/>
        <end position="290"/>
    </location>
</feature>
<evidence type="ECO:0000256" key="5">
    <source>
        <dbReference type="SAM" id="Phobius"/>
    </source>
</evidence>
<feature type="transmembrane region" description="Helical" evidence="5">
    <location>
        <begin position="85"/>
        <end position="111"/>
    </location>
</feature>
<feature type="transmembrane region" description="Helical" evidence="5">
    <location>
        <begin position="237"/>
        <end position="258"/>
    </location>
</feature>
<dbReference type="PANTHER" id="PTHR11662">
    <property type="entry name" value="SOLUTE CARRIER FAMILY 17"/>
    <property type="match status" value="1"/>
</dbReference>
<proteinExistence type="predicted"/>
<dbReference type="PROSITE" id="PS50850">
    <property type="entry name" value="MFS"/>
    <property type="match status" value="1"/>
</dbReference>
<feature type="transmembrane region" description="Helical" evidence="5">
    <location>
        <begin position="335"/>
        <end position="353"/>
    </location>
</feature>
<dbReference type="Pfam" id="PF07690">
    <property type="entry name" value="MFS_1"/>
    <property type="match status" value="1"/>
</dbReference>
<dbReference type="GO" id="GO:0022857">
    <property type="term" value="F:transmembrane transporter activity"/>
    <property type="evidence" value="ECO:0007669"/>
    <property type="project" value="InterPro"/>
</dbReference>